<dbReference type="GO" id="GO:0008999">
    <property type="term" value="F:protein-N-terminal-alanine acetyltransferase activity"/>
    <property type="evidence" value="ECO:0007669"/>
    <property type="project" value="TreeGrafter"/>
</dbReference>
<feature type="domain" description="N-acetyltransferase" evidence="1">
    <location>
        <begin position="1"/>
        <end position="143"/>
    </location>
</feature>
<dbReference type="PANTHER" id="PTHR43617">
    <property type="entry name" value="L-AMINO ACID N-ACETYLTRANSFERASE"/>
    <property type="match status" value="1"/>
</dbReference>
<name>A0A7C2Z1H3_9AQUI</name>
<evidence type="ECO:0000259" key="1">
    <source>
        <dbReference type="PROSITE" id="PS51186"/>
    </source>
</evidence>
<comment type="caution">
    <text evidence="2">The sequence shown here is derived from an EMBL/GenBank/DDBJ whole genome shotgun (WGS) entry which is preliminary data.</text>
</comment>
<dbReference type="Pfam" id="PF00583">
    <property type="entry name" value="Acetyltransf_1"/>
    <property type="match status" value="1"/>
</dbReference>
<dbReference type="CDD" id="cd04301">
    <property type="entry name" value="NAT_SF"/>
    <property type="match status" value="1"/>
</dbReference>
<sequence>MVREMQPSDLEEVLMISEECFNSDAWSRQAFEKEFNLDYSYRFVLEEEGEIIGYAVVWQIYDEATIMSIAIKKDRWGKGYGKRLMEFLIEYFKGKVSRLVLDVRRSNIRAIRLYQSLGFKIISERRGYYSDGEDAFQMTLELEEKSGDKGKAFGVINTGG</sequence>
<dbReference type="SUPFAM" id="SSF55729">
    <property type="entry name" value="Acyl-CoA N-acyltransferases (Nat)"/>
    <property type="match status" value="1"/>
</dbReference>
<keyword evidence="2" id="KW-0808">Transferase</keyword>
<dbReference type="InterPro" id="IPR000182">
    <property type="entry name" value="GNAT_dom"/>
</dbReference>
<protein>
    <submittedName>
        <fullName evidence="2">Ribosomal-protein-alanine N-acetyltransferase</fullName>
    </submittedName>
</protein>
<accession>A0A7C2Z1H3</accession>
<dbReference type="InterPro" id="IPR050276">
    <property type="entry name" value="MshD_Acetyltransferase"/>
</dbReference>
<proteinExistence type="predicted"/>
<organism evidence="2">
    <name type="scientific">Hydrogenobacter sp</name>
    <dbReference type="NCBI Taxonomy" id="2152829"/>
    <lineage>
        <taxon>Bacteria</taxon>
        <taxon>Pseudomonadati</taxon>
        <taxon>Aquificota</taxon>
        <taxon>Aquificia</taxon>
        <taxon>Aquificales</taxon>
        <taxon>Aquificaceae</taxon>
        <taxon>Hydrogenobacter</taxon>
    </lineage>
</organism>
<dbReference type="EMBL" id="DSFP01000022">
    <property type="protein sequence ID" value="HEW45289.1"/>
    <property type="molecule type" value="Genomic_DNA"/>
</dbReference>
<dbReference type="InterPro" id="IPR006464">
    <property type="entry name" value="AcTrfase_RimI/Ard1"/>
</dbReference>
<dbReference type="PROSITE" id="PS51186">
    <property type="entry name" value="GNAT"/>
    <property type="match status" value="1"/>
</dbReference>
<dbReference type="AlphaFoldDB" id="A0A7C2Z1H3"/>
<reference evidence="2" key="1">
    <citation type="journal article" date="2020" name="mSystems">
        <title>Genome- and Community-Level Interaction Insights into Carbon Utilization and Element Cycling Functions of Hydrothermarchaeota in Hydrothermal Sediment.</title>
        <authorList>
            <person name="Zhou Z."/>
            <person name="Liu Y."/>
            <person name="Xu W."/>
            <person name="Pan J."/>
            <person name="Luo Z.H."/>
            <person name="Li M."/>
        </authorList>
    </citation>
    <scope>NUCLEOTIDE SEQUENCE [LARGE SCALE GENOMIC DNA]</scope>
    <source>
        <strain evidence="2">SpSt-132</strain>
    </source>
</reference>
<dbReference type="InterPro" id="IPR016181">
    <property type="entry name" value="Acyl_CoA_acyltransferase"/>
</dbReference>
<dbReference type="Gene3D" id="3.40.630.30">
    <property type="match status" value="1"/>
</dbReference>
<gene>
    <name evidence="2" type="primary">rimI</name>
    <name evidence="2" type="ORF">ENO47_01255</name>
</gene>
<dbReference type="NCBIfam" id="TIGR01575">
    <property type="entry name" value="rimI"/>
    <property type="match status" value="1"/>
</dbReference>
<dbReference type="PANTHER" id="PTHR43617:SF20">
    <property type="entry name" value="N-ALPHA-ACETYLTRANSFERASE RIMI"/>
    <property type="match status" value="1"/>
</dbReference>
<evidence type="ECO:0000313" key="2">
    <source>
        <dbReference type="EMBL" id="HEW45289.1"/>
    </source>
</evidence>